<dbReference type="EMBL" id="FQWD01000007">
    <property type="protein sequence ID" value="SHH20121.1"/>
    <property type="molecule type" value="Genomic_DNA"/>
</dbReference>
<protein>
    <recommendedName>
        <fullName evidence="3">Tat (Twin-arginine translocation) pathway signal sequence</fullName>
    </recommendedName>
</protein>
<gene>
    <name evidence="1" type="ORF">SAMN05216361_4004</name>
</gene>
<dbReference type="PROSITE" id="PS51318">
    <property type="entry name" value="TAT"/>
    <property type="match status" value="1"/>
</dbReference>
<proteinExistence type="predicted"/>
<dbReference type="InterPro" id="IPR011447">
    <property type="entry name" value="DUF1552"/>
</dbReference>
<dbReference type="STRING" id="634436.SAMN05216361_4004"/>
<dbReference type="AlphaFoldDB" id="A0A1M5R1S9"/>
<evidence type="ECO:0008006" key="3">
    <source>
        <dbReference type="Google" id="ProtNLM"/>
    </source>
</evidence>
<dbReference type="InterPro" id="IPR006311">
    <property type="entry name" value="TAT_signal"/>
</dbReference>
<keyword evidence="2" id="KW-1185">Reference proteome</keyword>
<evidence type="ECO:0000313" key="2">
    <source>
        <dbReference type="Proteomes" id="UP000184520"/>
    </source>
</evidence>
<accession>A0A1M5R1S9</accession>
<dbReference type="OrthoDB" id="9146593at2"/>
<organism evidence="1 2">
    <name type="scientific">Marisediminitalea aggregata</name>
    <dbReference type="NCBI Taxonomy" id="634436"/>
    <lineage>
        <taxon>Bacteria</taxon>
        <taxon>Pseudomonadati</taxon>
        <taxon>Pseudomonadota</taxon>
        <taxon>Gammaproteobacteria</taxon>
        <taxon>Alteromonadales</taxon>
        <taxon>Alteromonadaceae</taxon>
        <taxon>Marisediminitalea</taxon>
    </lineage>
</organism>
<name>A0A1M5R1S9_9ALTE</name>
<reference evidence="2" key="1">
    <citation type="submission" date="2016-11" db="EMBL/GenBank/DDBJ databases">
        <authorList>
            <person name="Varghese N."/>
            <person name="Submissions S."/>
        </authorList>
    </citation>
    <scope>NUCLEOTIDE SEQUENCE [LARGE SCALE GENOMIC DNA]</scope>
    <source>
        <strain evidence="2">CGMCC 1.8995</strain>
    </source>
</reference>
<evidence type="ECO:0000313" key="1">
    <source>
        <dbReference type="EMBL" id="SHH20121.1"/>
    </source>
</evidence>
<dbReference type="Pfam" id="PF07586">
    <property type="entry name" value="HXXSHH"/>
    <property type="match status" value="1"/>
</dbReference>
<sequence length="451" mass="49475">MKSNRSCKFTDQGVTRRAFLKGLGVSVTLPVMESLVSKAQAKTLENRPKRLTVFYSPNGVRMQRYTPAETGVNYTMTPVLQPLSGVRDKFTVISGLAHYQASAFGDPPAGHGRSCPAFLTGAHAKATEGSDIYCGISADQVAAQFFAKDTQLASLELGIEPPSLLGSCDINYSCTYTNTISWKSPTQALPAMVAPSDVFEHLFGDGNTIDEATRQMRLAHKGSILDFIHDEAKRLNRNLGSHDRHKLDQYLESIRDVERRISKARQTTIEMNLADLSVPANIPHDYEEHVKIMLDLQMLALQTDMTRVSTFMLGRELSNHAYTNLGIPDGHHALSHHANDPDKIDKLVKINAYHMQLFADYLEKMASIPDGESNLLDNTFVIRGACIGESNDHDHMDLPILLAGGGLPGNRHIAAEKHTPMCNLLLSVLQNMGVPIEQFGDSNGPLAGLTA</sequence>
<dbReference type="RefSeq" id="WP_073324952.1">
    <property type="nucleotide sequence ID" value="NZ_FQWD01000007.1"/>
</dbReference>
<dbReference type="Proteomes" id="UP000184520">
    <property type="component" value="Unassembled WGS sequence"/>
</dbReference>